<accession>A0ABT9MEV1</accession>
<sequence>MTPVVYTFSTEEWLALPTRSAIDGVPVNQRSVQHFLESTVVFGAHDTRTTHAVLRIPAMAKVKAAQHLLPMLLRWPDGKPTHPVLHGTGERTPQRVYFKDRFHCFDCGLTFPAFAISRDDYWLDGLQPPVVQHRMDAVGCPACDGPCRSPGLVEIFDTEQGSASGP</sequence>
<organism evidence="1 2">
    <name type="scientific">Deinococcus enclensis</name>
    <dbReference type="NCBI Taxonomy" id="1049582"/>
    <lineage>
        <taxon>Bacteria</taxon>
        <taxon>Thermotogati</taxon>
        <taxon>Deinococcota</taxon>
        <taxon>Deinococci</taxon>
        <taxon>Deinococcales</taxon>
        <taxon>Deinococcaceae</taxon>
        <taxon>Deinococcus</taxon>
    </lineage>
</organism>
<name>A0ABT9MEV1_9DEIO</name>
<dbReference type="EMBL" id="JAURUR010000009">
    <property type="protein sequence ID" value="MDP9765127.1"/>
    <property type="molecule type" value="Genomic_DNA"/>
</dbReference>
<proteinExistence type="predicted"/>
<evidence type="ECO:0000313" key="1">
    <source>
        <dbReference type="EMBL" id="MDP9765127.1"/>
    </source>
</evidence>
<protein>
    <submittedName>
        <fullName evidence="1">Uncharacterized protein</fullName>
    </submittedName>
</protein>
<dbReference type="RefSeq" id="WP_307466690.1">
    <property type="nucleotide sequence ID" value="NZ_JAURUR010000009.1"/>
</dbReference>
<keyword evidence="2" id="KW-1185">Reference proteome</keyword>
<dbReference type="Proteomes" id="UP001232163">
    <property type="component" value="Unassembled WGS sequence"/>
</dbReference>
<gene>
    <name evidence="1" type="ORF">QO006_002575</name>
</gene>
<reference evidence="1 2" key="1">
    <citation type="submission" date="2023-07" db="EMBL/GenBank/DDBJ databases">
        <title>Genomic Encyclopedia of Type Strains, Phase IV (KMG-IV): sequencing the most valuable type-strain genomes for metagenomic binning, comparative biology and taxonomic classification.</title>
        <authorList>
            <person name="Goeker M."/>
        </authorList>
    </citation>
    <scope>NUCLEOTIDE SEQUENCE [LARGE SCALE GENOMIC DNA]</scope>
    <source>
        <strain evidence="1 2">NIO-1023</strain>
    </source>
</reference>
<comment type="caution">
    <text evidence="1">The sequence shown here is derived from an EMBL/GenBank/DDBJ whole genome shotgun (WGS) entry which is preliminary data.</text>
</comment>
<evidence type="ECO:0000313" key="2">
    <source>
        <dbReference type="Proteomes" id="UP001232163"/>
    </source>
</evidence>